<reference evidence="2 3" key="1">
    <citation type="submission" date="2014-04" db="EMBL/GenBank/DDBJ databases">
        <authorList>
            <consortium name="DOE Joint Genome Institute"/>
            <person name="Kuo A."/>
            <person name="Tarkka M."/>
            <person name="Buscot F."/>
            <person name="Kohler A."/>
            <person name="Nagy L.G."/>
            <person name="Floudas D."/>
            <person name="Copeland A."/>
            <person name="Barry K.W."/>
            <person name="Cichocki N."/>
            <person name="Veneault-Fourrey C."/>
            <person name="LaButti K."/>
            <person name="Lindquist E.A."/>
            <person name="Lipzen A."/>
            <person name="Lundell T."/>
            <person name="Morin E."/>
            <person name="Murat C."/>
            <person name="Sun H."/>
            <person name="Tunlid A."/>
            <person name="Henrissat B."/>
            <person name="Grigoriev I.V."/>
            <person name="Hibbett D.S."/>
            <person name="Martin F."/>
            <person name="Nordberg H.P."/>
            <person name="Cantor M.N."/>
            <person name="Hua S.X."/>
        </authorList>
    </citation>
    <scope>NUCLEOTIDE SEQUENCE [LARGE SCALE GENOMIC DNA]</scope>
    <source>
        <strain evidence="2 3">F 1598</strain>
    </source>
</reference>
<reference evidence="3" key="2">
    <citation type="submission" date="2015-01" db="EMBL/GenBank/DDBJ databases">
        <title>Evolutionary Origins and Diversification of the Mycorrhizal Mutualists.</title>
        <authorList>
            <consortium name="DOE Joint Genome Institute"/>
            <consortium name="Mycorrhizal Genomics Consortium"/>
            <person name="Kohler A."/>
            <person name="Kuo A."/>
            <person name="Nagy L.G."/>
            <person name="Floudas D."/>
            <person name="Copeland A."/>
            <person name="Barry K.W."/>
            <person name="Cichocki N."/>
            <person name="Veneault-Fourrey C."/>
            <person name="LaButti K."/>
            <person name="Lindquist E.A."/>
            <person name="Lipzen A."/>
            <person name="Lundell T."/>
            <person name="Morin E."/>
            <person name="Murat C."/>
            <person name="Riley R."/>
            <person name="Ohm R."/>
            <person name="Sun H."/>
            <person name="Tunlid A."/>
            <person name="Henrissat B."/>
            <person name="Grigoriev I.V."/>
            <person name="Hibbett D.S."/>
            <person name="Martin F."/>
        </authorList>
    </citation>
    <scope>NUCLEOTIDE SEQUENCE [LARGE SCALE GENOMIC DNA]</scope>
    <source>
        <strain evidence="3">F 1598</strain>
    </source>
</reference>
<dbReference type="AlphaFoldDB" id="A0A0C3BXB5"/>
<dbReference type="Proteomes" id="UP000054166">
    <property type="component" value="Unassembled WGS sequence"/>
</dbReference>
<evidence type="ECO:0000256" key="1">
    <source>
        <dbReference type="SAM" id="MobiDB-lite"/>
    </source>
</evidence>
<organism evidence="2 3">
    <name type="scientific">Piloderma croceum (strain F 1598)</name>
    <dbReference type="NCBI Taxonomy" id="765440"/>
    <lineage>
        <taxon>Eukaryota</taxon>
        <taxon>Fungi</taxon>
        <taxon>Dikarya</taxon>
        <taxon>Basidiomycota</taxon>
        <taxon>Agaricomycotina</taxon>
        <taxon>Agaricomycetes</taxon>
        <taxon>Agaricomycetidae</taxon>
        <taxon>Atheliales</taxon>
        <taxon>Atheliaceae</taxon>
        <taxon>Piloderma</taxon>
    </lineage>
</organism>
<evidence type="ECO:0000313" key="2">
    <source>
        <dbReference type="EMBL" id="KIM91148.1"/>
    </source>
</evidence>
<feature type="region of interest" description="Disordered" evidence="1">
    <location>
        <begin position="1"/>
        <end position="23"/>
    </location>
</feature>
<gene>
    <name evidence="2" type="ORF">PILCRDRAFT_811646</name>
</gene>
<sequence>MNSVAHSPRRNLGALGDLENAPQTQEQGIEWYTSPAICRCRWKTADEQTAVTSAATLSECHSLFRVINH</sequence>
<dbReference type="EMBL" id="KN832972">
    <property type="protein sequence ID" value="KIM91148.1"/>
    <property type="molecule type" value="Genomic_DNA"/>
</dbReference>
<proteinExistence type="predicted"/>
<protein>
    <submittedName>
        <fullName evidence="2">Uncharacterized protein</fullName>
    </submittedName>
</protein>
<name>A0A0C3BXB5_PILCF</name>
<evidence type="ECO:0000313" key="3">
    <source>
        <dbReference type="Proteomes" id="UP000054166"/>
    </source>
</evidence>
<dbReference type="InParanoid" id="A0A0C3BXB5"/>
<accession>A0A0C3BXB5</accession>
<dbReference type="HOGENOM" id="CLU_2776783_0_0_1"/>
<keyword evidence="3" id="KW-1185">Reference proteome</keyword>